<accession>A0A1J4J3H3</accession>
<evidence type="ECO:0000259" key="4">
    <source>
        <dbReference type="SMART" id="SM00382"/>
    </source>
</evidence>
<dbReference type="SUPFAM" id="SSF48019">
    <property type="entry name" value="post-AAA+ oligomerization domain-like"/>
    <property type="match status" value="1"/>
</dbReference>
<dbReference type="Proteomes" id="UP000179807">
    <property type="component" value="Unassembled WGS sequence"/>
</dbReference>
<dbReference type="GO" id="GO:0003677">
    <property type="term" value="F:DNA binding"/>
    <property type="evidence" value="ECO:0007669"/>
    <property type="project" value="InterPro"/>
</dbReference>
<dbReference type="InterPro" id="IPR008921">
    <property type="entry name" value="DNA_pol3_clamp-load_cplx_C"/>
</dbReference>
<dbReference type="Pfam" id="PF22534">
    <property type="entry name" value="RFC_C"/>
    <property type="match status" value="1"/>
</dbReference>
<dbReference type="Gene3D" id="1.20.272.10">
    <property type="match status" value="1"/>
</dbReference>
<keyword evidence="6" id="KW-1185">Reference proteome</keyword>
<evidence type="ECO:0000313" key="5">
    <source>
        <dbReference type="EMBL" id="OHS93906.1"/>
    </source>
</evidence>
<dbReference type="RefSeq" id="XP_068347043.1">
    <property type="nucleotide sequence ID" value="XM_068512918.1"/>
</dbReference>
<evidence type="ECO:0000313" key="6">
    <source>
        <dbReference type="Proteomes" id="UP000179807"/>
    </source>
</evidence>
<dbReference type="InterPro" id="IPR050238">
    <property type="entry name" value="DNA_Rep/Repair_Clamp_Loader"/>
</dbReference>
<dbReference type="Pfam" id="PF13177">
    <property type="entry name" value="DNA_pol3_delta2"/>
    <property type="match status" value="1"/>
</dbReference>
<dbReference type="OrthoDB" id="761538at2759"/>
<protein>
    <recommendedName>
        <fullName evidence="4">AAA+ ATPase domain-containing protein</fullName>
    </recommendedName>
</protein>
<dbReference type="Gene3D" id="1.10.8.60">
    <property type="match status" value="1"/>
</dbReference>
<sequence length="351" mass="40151">MALWIDRHRPSYLRELTIQPQANQILERISQSYSFPHLLFSGPTGSGKKTRVMAFLRELFKKDIELTKMRTEYRTIEVNDKKNIEVQVTASPFHVELTPADSGNNDRHVISFFLKEIAASQTVGDIPIKVVVINEANRLSRLAQQALRRTMEKYAKTCRIILICDSLSQIIEPVRSRCLIIRTPRVSPEEVLKVVSEVSASEKFNTKSETLNAIVDESHGDLRRAINLLELLSIQKKDTGVATIIPEYERYMNELVRFILESDITSDSIKKIRNHLYELIVHCVPPTEIFQALLHGLTKKLDESLIMPVAEAAATYEARMQNGTKPIFHLEAFIARFICIYREFLADIDAL</sequence>
<dbReference type="CDD" id="cd00009">
    <property type="entry name" value="AAA"/>
    <property type="match status" value="1"/>
</dbReference>
<dbReference type="GO" id="GO:0005524">
    <property type="term" value="F:ATP binding"/>
    <property type="evidence" value="ECO:0007669"/>
    <property type="project" value="UniProtKB-KW"/>
</dbReference>
<organism evidence="5 6">
    <name type="scientific">Tritrichomonas foetus</name>
    <dbReference type="NCBI Taxonomy" id="1144522"/>
    <lineage>
        <taxon>Eukaryota</taxon>
        <taxon>Metamonada</taxon>
        <taxon>Parabasalia</taxon>
        <taxon>Tritrichomonadida</taxon>
        <taxon>Tritrichomonadidae</taxon>
        <taxon>Tritrichomonas</taxon>
    </lineage>
</organism>
<dbReference type="GO" id="GO:0006261">
    <property type="term" value="P:DNA-templated DNA replication"/>
    <property type="evidence" value="ECO:0007669"/>
    <property type="project" value="TreeGrafter"/>
</dbReference>
<dbReference type="GO" id="GO:0003689">
    <property type="term" value="F:DNA clamp loader activity"/>
    <property type="evidence" value="ECO:0007669"/>
    <property type="project" value="TreeGrafter"/>
</dbReference>
<dbReference type="SMART" id="SM00382">
    <property type="entry name" value="AAA"/>
    <property type="match status" value="1"/>
</dbReference>
<name>A0A1J4J3H3_9EUKA</name>
<dbReference type="GO" id="GO:0005634">
    <property type="term" value="C:nucleus"/>
    <property type="evidence" value="ECO:0007669"/>
    <property type="project" value="TreeGrafter"/>
</dbReference>
<dbReference type="InterPro" id="IPR003593">
    <property type="entry name" value="AAA+_ATPase"/>
</dbReference>
<evidence type="ECO:0000256" key="1">
    <source>
        <dbReference type="ARBA" id="ARBA00022705"/>
    </source>
</evidence>
<dbReference type="FunFam" id="3.40.50.300:FF:000136">
    <property type="entry name" value="Replication factor C subunit 5"/>
    <property type="match status" value="1"/>
</dbReference>
<dbReference type="EMBL" id="MLAK01001368">
    <property type="protein sequence ID" value="OHS93906.1"/>
    <property type="molecule type" value="Genomic_DNA"/>
</dbReference>
<dbReference type="GeneID" id="94847622"/>
<feature type="domain" description="AAA+ ATPase" evidence="4">
    <location>
        <begin position="34"/>
        <end position="193"/>
    </location>
</feature>
<dbReference type="VEuPathDB" id="TrichDB:TRFO_39945"/>
<dbReference type="GO" id="GO:0006281">
    <property type="term" value="P:DNA repair"/>
    <property type="evidence" value="ECO:0007669"/>
    <property type="project" value="TreeGrafter"/>
</dbReference>
<evidence type="ECO:0000256" key="2">
    <source>
        <dbReference type="ARBA" id="ARBA00022741"/>
    </source>
</evidence>
<keyword evidence="2" id="KW-0547">Nucleotide-binding</keyword>
<keyword evidence="1" id="KW-0235">DNA replication</keyword>
<evidence type="ECO:0000256" key="3">
    <source>
        <dbReference type="ARBA" id="ARBA00022840"/>
    </source>
</evidence>
<dbReference type="PANTHER" id="PTHR11669">
    <property type="entry name" value="REPLICATION FACTOR C / DNA POLYMERASE III GAMMA-TAU SUBUNIT"/>
    <property type="match status" value="1"/>
</dbReference>
<dbReference type="CDD" id="cd18140">
    <property type="entry name" value="HLD_clamp_RFC"/>
    <property type="match status" value="1"/>
</dbReference>
<proteinExistence type="predicted"/>
<dbReference type="InterPro" id="IPR027417">
    <property type="entry name" value="P-loop_NTPase"/>
</dbReference>
<dbReference type="GO" id="GO:0005663">
    <property type="term" value="C:DNA replication factor C complex"/>
    <property type="evidence" value="ECO:0007669"/>
    <property type="project" value="TreeGrafter"/>
</dbReference>
<dbReference type="PANTHER" id="PTHR11669:SF1">
    <property type="entry name" value="REPLICATION FACTOR C SUBUNIT 3"/>
    <property type="match status" value="1"/>
</dbReference>
<reference evidence="5" key="1">
    <citation type="submission" date="2016-10" db="EMBL/GenBank/DDBJ databases">
        <authorList>
            <person name="Benchimol M."/>
            <person name="Almeida L.G."/>
            <person name="Vasconcelos A.T."/>
            <person name="Perreira-Neves A."/>
            <person name="Rosa I.A."/>
            <person name="Tasca T."/>
            <person name="Bogo M.R."/>
            <person name="de Souza W."/>
        </authorList>
    </citation>
    <scope>NUCLEOTIDE SEQUENCE [LARGE SCALE GENOMIC DNA]</scope>
    <source>
        <strain evidence="5">K</strain>
    </source>
</reference>
<comment type="caution">
    <text evidence="5">The sequence shown here is derived from an EMBL/GenBank/DDBJ whole genome shotgun (WGS) entry which is preliminary data.</text>
</comment>
<dbReference type="SUPFAM" id="SSF52540">
    <property type="entry name" value="P-loop containing nucleoside triphosphate hydrolases"/>
    <property type="match status" value="1"/>
</dbReference>
<dbReference type="Gene3D" id="3.40.50.300">
    <property type="entry name" value="P-loop containing nucleotide triphosphate hydrolases"/>
    <property type="match status" value="1"/>
</dbReference>
<dbReference type="AlphaFoldDB" id="A0A1J4J3H3"/>
<dbReference type="Pfam" id="PF21960">
    <property type="entry name" value="RCF1-5-like_lid"/>
    <property type="match status" value="1"/>
</dbReference>
<keyword evidence="3" id="KW-0067">ATP-binding</keyword>
<dbReference type="InterPro" id="IPR047854">
    <property type="entry name" value="RFC_lid"/>
</dbReference>
<gene>
    <name evidence="5" type="ORF">TRFO_39945</name>
</gene>